<dbReference type="EMBL" id="JASBNA010000031">
    <property type="protein sequence ID" value="KAK7683304.1"/>
    <property type="molecule type" value="Genomic_DNA"/>
</dbReference>
<evidence type="ECO:0000313" key="2">
    <source>
        <dbReference type="Proteomes" id="UP001385951"/>
    </source>
</evidence>
<reference evidence="1 2" key="1">
    <citation type="submission" date="2022-09" db="EMBL/GenBank/DDBJ databases">
        <authorList>
            <person name="Palmer J.M."/>
        </authorList>
    </citation>
    <scope>NUCLEOTIDE SEQUENCE [LARGE SCALE GENOMIC DNA]</scope>
    <source>
        <strain evidence="1 2">DSM 7382</strain>
    </source>
</reference>
<name>A0AAW0FYN3_9APHY</name>
<proteinExistence type="predicted"/>
<comment type="caution">
    <text evidence="1">The sequence shown here is derived from an EMBL/GenBank/DDBJ whole genome shotgun (WGS) entry which is preliminary data.</text>
</comment>
<dbReference type="Proteomes" id="UP001385951">
    <property type="component" value="Unassembled WGS sequence"/>
</dbReference>
<sequence length="218" mass="24687">MAAYHTDFDEVRAAVNQLSTDLYAMQVHAQQAGNPYAPTFAHCSSELGAIVTELRTFLARSAITTANFVYGNILSRALDASLDQGEKLDTLQRFFQTGAIEIRNRSQANATRFWQRTNTLQNLVRNHHEVITQLGSNPTAILNRFQTMQNGIGYLSGGYFQRVNPFRLVLITAIKSEFQIEALVRRVIQRVTDNTLVAADIQDEVTWLLQFKAQMERF</sequence>
<evidence type="ECO:0000313" key="1">
    <source>
        <dbReference type="EMBL" id="KAK7683304.1"/>
    </source>
</evidence>
<organism evidence="1 2">
    <name type="scientific">Cerrena zonata</name>
    <dbReference type="NCBI Taxonomy" id="2478898"/>
    <lineage>
        <taxon>Eukaryota</taxon>
        <taxon>Fungi</taxon>
        <taxon>Dikarya</taxon>
        <taxon>Basidiomycota</taxon>
        <taxon>Agaricomycotina</taxon>
        <taxon>Agaricomycetes</taxon>
        <taxon>Polyporales</taxon>
        <taxon>Cerrenaceae</taxon>
        <taxon>Cerrena</taxon>
    </lineage>
</organism>
<dbReference type="AlphaFoldDB" id="A0AAW0FYN3"/>
<protein>
    <submittedName>
        <fullName evidence="1">Uncharacterized protein</fullName>
    </submittedName>
</protein>
<keyword evidence="2" id="KW-1185">Reference proteome</keyword>
<gene>
    <name evidence="1" type="ORF">QCA50_013566</name>
</gene>
<accession>A0AAW0FYN3</accession>